<dbReference type="OrthoDB" id="9795655at2"/>
<evidence type="ECO:0000256" key="9">
    <source>
        <dbReference type="RuleBase" id="RU369079"/>
    </source>
</evidence>
<comment type="subunit">
    <text evidence="9">The complex comprises the extracytoplasmic solute receptor protein and the two transmembrane proteins.</text>
</comment>
<dbReference type="EMBL" id="FNOW01000032">
    <property type="protein sequence ID" value="SDY13293.1"/>
    <property type="molecule type" value="Genomic_DNA"/>
</dbReference>
<dbReference type="Proteomes" id="UP000198672">
    <property type="component" value="Unassembled WGS sequence"/>
</dbReference>
<feature type="transmembrane region" description="Helical" evidence="9">
    <location>
        <begin position="91"/>
        <end position="114"/>
    </location>
</feature>
<evidence type="ECO:0000256" key="8">
    <source>
        <dbReference type="ARBA" id="ARBA00038436"/>
    </source>
</evidence>
<dbReference type="PANTHER" id="PTHR35011:SF4">
    <property type="entry name" value="SLL1102 PROTEIN"/>
    <property type="match status" value="1"/>
</dbReference>
<dbReference type="Pfam" id="PF04290">
    <property type="entry name" value="DctQ"/>
    <property type="match status" value="1"/>
</dbReference>
<reference evidence="12" key="1">
    <citation type="submission" date="2016-10" db="EMBL/GenBank/DDBJ databases">
        <authorList>
            <person name="Varghese N."/>
            <person name="Submissions S."/>
        </authorList>
    </citation>
    <scope>NUCLEOTIDE SEQUENCE [LARGE SCALE GENOMIC DNA]</scope>
    <source>
        <strain evidence="12">DSM 173</strain>
    </source>
</reference>
<sequence length="178" mass="19726">MALLLSFSRLIDRLNCSIGHFTRWLVLGSVLLSALSATLRYMLDWGSNAMIEGQWFMFGLIFLFYAPLTLQERGHVRVDILYNRLSPRAQVLVEMLGALLFLLPVSLLIVINAWDYFLIAFHQNEASVNPGGLIWWPMKLAIPLGFGLLALQGVAELIKGAAALTGHLPLPQATNGAH</sequence>
<feature type="domain" description="Tripartite ATP-independent periplasmic transporters DctQ component" evidence="10">
    <location>
        <begin position="34"/>
        <end position="161"/>
    </location>
</feature>
<gene>
    <name evidence="11" type="ORF">SAMN05421644_13219</name>
</gene>
<name>A0A1H3HCI3_ALLWA</name>
<dbReference type="GO" id="GO:0022857">
    <property type="term" value="F:transmembrane transporter activity"/>
    <property type="evidence" value="ECO:0007669"/>
    <property type="project" value="UniProtKB-UniRule"/>
</dbReference>
<comment type="function">
    <text evidence="9">Part of the tripartite ATP-independent periplasmic (TRAP) transport system.</text>
</comment>
<accession>A0A1H3HCI3</accession>
<keyword evidence="12" id="KW-1185">Reference proteome</keyword>
<evidence type="ECO:0000256" key="1">
    <source>
        <dbReference type="ARBA" id="ARBA00004429"/>
    </source>
</evidence>
<feature type="transmembrane region" description="Helical" evidence="9">
    <location>
        <begin position="21"/>
        <end position="41"/>
    </location>
</feature>
<keyword evidence="2 9" id="KW-0813">Transport</keyword>
<keyword evidence="6 9" id="KW-1133">Transmembrane helix</keyword>
<protein>
    <recommendedName>
        <fullName evidence="9">TRAP transporter small permease protein</fullName>
    </recommendedName>
</protein>
<dbReference type="InterPro" id="IPR055348">
    <property type="entry name" value="DctQ"/>
</dbReference>
<evidence type="ECO:0000256" key="5">
    <source>
        <dbReference type="ARBA" id="ARBA00022692"/>
    </source>
</evidence>
<feature type="transmembrane region" description="Helical" evidence="9">
    <location>
        <begin position="134"/>
        <end position="151"/>
    </location>
</feature>
<dbReference type="InterPro" id="IPR007387">
    <property type="entry name" value="TRAP_DctQ"/>
</dbReference>
<evidence type="ECO:0000256" key="3">
    <source>
        <dbReference type="ARBA" id="ARBA00022475"/>
    </source>
</evidence>
<dbReference type="STRING" id="61595.SAMN05421644_13219"/>
<evidence type="ECO:0000256" key="7">
    <source>
        <dbReference type="ARBA" id="ARBA00023136"/>
    </source>
</evidence>
<evidence type="ECO:0000313" key="12">
    <source>
        <dbReference type="Proteomes" id="UP000198672"/>
    </source>
</evidence>
<dbReference type="PANTHER" id="PTHR35011">
    <property type="entry name" value="2,3-DIKETO-L-GULONATE TRAP TRANSPORTER SMALL PERMEASE PROTEIN YIAM"/>
    <property type="match status" value="1"/>
</dbReference>
<organism evidence="11 12">
    <name type="scientific">Allochromatium warmingii</name>
    <name type="common">Chromatium warmingii</name>
    <dbReference type="NCBI Taxonomy" id="61595"/>
    <lineage>
        <taxon>Bacteria</taxon>
        <taxon>Pseudomonadati</taxon>
        <taxon>Pseudomonadota</taxon>
        <taxon>Gammaproteobacteria</taxon>
        <taxon>Chromatiales</taxon>
        <taxon>Chromatiaceae</taxon>
        <taxon>Allochromatium</taxon>
    </lineage>
</organism>
<dbReference type="GO" id="GO:0005886">
    <property type="term" value="C:plasma membrane"/>
    <property type="evidence" value="ECO:0007669"/>
    <property type="project" value="UniProtKB-SubCell"/>
</dbReference>
<evidence type="ECO:0000256" key="4">
    <source>
        <dbReference type="ARBA" id="ARBA00022519"/>
    </source>
</evidence>
<dbReference type="AlphaFoldDB" id="A0A1H3HCI3"/>
<comment type="subcellular location">
    <subcellularLocation>
        <location evidence="1 9">Cell inner membrane</location>
        <topology evidence="1 9">Multi-pass membrane protein</topology>
    </subcellularLocation>
</comment>
<keyword evidence="5 9" id="KW-0812">Transmembrane</keyword>
<proteinExistence type="inferred from homology"/>
<comment type="similarity">
    <text evidence="8 9">Belongs to the TRAP transporter small permease family.</text>
</comment>
<evidence type="ECO:0000313" key="11">
    <source>
        <dbReference type="EMBL" id="SDY13293.1"/>
    </source>
</evidence>
<evidence type="ECO:0000256" key="2">
    <source>
        <dbReference type="ARBA" id="ARBA00022448"/>
    </source>
</evidence>
<feature type="transmembrane region" description="Helical" evidence="9">
    <location>
        <begin position="53"/>
        <end position="70"/>
    </location>
</feature>
<evidence type="ECO:0000259" key="10">
    <source>
        <dbReference type="Pfam" id="PF04290"/>
    </source>
</evidence>
<dbReference type="RefSeq" id="WP_091334363.1">
    <property type="nucleotide sequence ID" value="NZ_FNOW01000032.1"/>
</dbReference>
<keyword evidence="4 9" id="KW-0997">Cell inner membrane</keyword>
<keyword evidence="3" id="KW-1003">Cell membrane</keyword>
<keyword evidence="7 9" id="KW-0472">Membrane</keyword>
<evidence type="ECO:0000256" key="6">
    <source>
        <dbReference type="ARBA" id="ARBA00022989"/>
    </source>
</evidence>